<accession>A0AAV7GXF3</accession>
<proteinExistence type="predicted"/>
<gene>
    <name evidence="2" type="ORF">IEQ34_008971</name>
</gene>
<evidence type="ECO:0000313" key="3">
    <source>
        <dbReference type="Proteomes" id="UP000775213"/>
    </source>
</evidence>
<organism evidence="2 3">
    <name type="scientific">Dendrobium chrysotoxum</name>
    <name type="common">Orchid</name>
    <dbReference type="NCBI Taxonomy" id="161865"/>
    <lineage>
        <taxon>Eukaryota</taxon>
        <taxon>Viridiplantae</taxon>
        <taxon>Streptophyta</taxon>
        <taxon>Embryophyta</taxon>
        <taxon>Tracheophyta</taxon>
        <taxon>Spermatophyta</taxon>
        <taxon>Magnoliopsida</taxon>
        <taxon>Liliopsida</taxon>
        <taxon>Asparagales</taxon>
        <taxon>Orchidaceae</taxon>
        <taxon>Epidendroideae</taxon>
        <taxon>Malaxideae</taxon>
        <taxon>Dendrobiinae</taxon>
        <taxon>Dendrobium</taxon>
    </lineage>
</organism>
<dbReference type="AlphaFoldDB" id="A0AAV7GXF3"/>
<reference evidence="2 3" key="1">
    <citation type="journal article" date="2021" name="Hortic Res">
        <title>Chromosome-scale assembly of the Dendrobium chrysotoxum genome enhances the understanding of orchid evolution.</title>
        <authorList>
            <person name="Zhang Y."/>
            <person name="Zhang G.Q."/>
            <person name="Zhang D."/>
            <person name="Liu X.D."/>
            <person name="Xu X.Y."/>
            <person name="Sun W.H."/>
            <person name="Yu X."/>
            <person name="Zhu X."/>
            <person name="Wang Z.W."/>
            <person name="Zhao X."/>
            <person name="Zhong W.Y."/>
            <person name="Chen H."/>
            <person name="Yin W.L."/>
            <person name="Huang T."/>
            <person name="Niu S.C."/>
            <person name="Liu Z.J."/>
        </authorList>
    </citation>
    <scope>NUCLEOTIDE SEQUENCE [LARGE SCALE GENOMIC DNA]</scope>
    <source>
        <strain evidence="2">Lindl</strain>
    </source>
</reference>
<dbReference type="EMBL" id="JAGFBR010000009">
    <property type="protein sequence ID" value="KAH0461396.1"/>
    <property type="molecule type" value="Genomic_DNA"/>
</dbReference>
<keyword evidence="3" id="KW-1185">Reference proteome</keyword>
<keyword evidence="1" id="KW-1133">Transmembrane helix</keyword>
<evidence type="ECO:0000313" key="2">
    <source>
        <dbReference type="EMBL" id="KAH0461396.1"/>
    </source>
</evidence>
<feature type="transmembrane region" description="Helical" evidence="1">
    <location>
        <begin position="129"/>
        <end position="149"/>
    </location>
</feature>
<dbReference type="Proteomes" id="UP000775213">
    <property type="component" value="Unassembled WGS sequence"/>
</dbReference>
<comment type="caution">
    <text evidence="2">The sequence shown here is derived from an EMBL/GenBank/DDBJ whole genome shotgun (WGS) entry which is preliminary data.</text>
</comment>
<evidence type="ECO:0000256" key="1">
    <source>
        <dbReference type="SAM" id="Phobius"/>
    </source>
</evidence>
<feature type="transmembrane region" description="Helical" evidence="1">
    <location>
        <begin position="210"/>
        <end position="232"/>
    </location>
</feature>
<name>A0AAV7GXF3_DENCH</name>
<sequence length="328" mass="37761">MKEPWQASHRKVQRPNWTTANFSAESFTLRYRTSDRSNSNESRHGALVTPVISRSMATKSASRIRIRRSSRTEQKLDKVTFLTAIATPEPPEVVVEVAEDRQRWRWRYCEEVMVWGMARMPKALNPESAMTYSFTVYIGCVGHVFILSLSSEGKHRLYTLHHYFQLKVGSSQMNSILLRSNPMDLLSSINHISKPWSPFSTNLSFDLFSLPMPIIIAITSNSTTFSFMLVIIHDYIEMKGDRGAHDTKMPSTNKFPLQISCFTPFNSLATSRLWLCYFSSFFNLSSIELKWMFNFIHAKSKPTSANSLYFVVVMTSECLFFSNEFNLT</sequence>
<keyword evidence="1" id="KW-0812">Transmembrane</keyword>
<keyword evidence="1" id="KW-0472">Membrane</keyword>
<protein>
    <submittedName>
        <fullName evidence="2">Uncharacterized protein</fullName>
    </submittedName>
</protein>